<evidence type="ECO:0000313" key="2">
    <source>
        <dbReference type="EMBL" id="KAJ8278772.1"/>
    </source>
</evidence>
<protein>
    <submittedName>
        <fullName evidence="2">Uncharacterized protein</fullName>
    </submittedName>
</protein>
<proteinExistence type="predicted"/>
<feature type="region of interest" description="Disordered" evidence="1">
    <location>
        <begin position="31"/>
        <end position="52"/>
    </location>
</feature>
<dbReference type="OrthoDB" id="9378527at2759"/>
<keyword evidence="3" id="KW-1185">Reference proteome</keyword>
<dbReference type="EMBL" id="JAFJMO010000004">
    <property type="protein sequence ID" value="KAJ8278772.1"/>
    <property type="molecule type" value="Genomic_DNA"/>
</dbReference>
<gene>
    <name evidence="2" type="ORF">COCON_G00058380</name>
</gene>
<organism evidence="2 3">
    <name type="scientific">Conger conger</name>
    <name type="common">Conger eel</name>
    <name type="synonym">Muraena conger</name>
    <dbReference type="NCBI Taxonomy" id="82655"/>
    <lineage>
        <taxon>Eukaryota</taxon>
        <taxon>Metazoa</taxon>
        <taxon>Chordata</taxon>
        <taxon>Craniata</taxon>
        <taxon>Vertebrata</taxon>
        <taxon>Euteleostomi</taxon>
        <taxon>Actinopterygii</taxon>
        <taxon>Neopterygii</taxon>
        <taxon>Teleostei</taxon>
        <taxon>Anguilliformes</taxon>
        <taxon>Congridae</taxon>
        <taxon>Conger</taxon>
    </lineage>
</organism>
<accession>A0A9Q1DR29</accession>
<reference evidence="2" key="1">
    <citation type="journal article" date="2023" name="Science">
        <title>Genome structures resolve the early diversification of teleost fishes.</title>
        <authorList>
            <person name="Parey E."/>
            <person name="Louis A."/>
            <person name="Montfort J."/>
            <person name="Bouchez O."/>
            <person name="Roques C."/>
            <person name="Iampietro C."/>
            <person name="Lluch J."/>
            <person name="Castinel A."/>
            <person name="Donnadieu C."/>
            <person name="Desvignes T."/>
            <person name="Floi Bucao C."/>
            <person name="Jouanno E."/>
            <person name="Wen M."/>
            <person name="Mejri S."/>
            <person name="Dirks R."/>
            <person name="Jansen H."/>
            <person name="Henkel C."/>
            <person name="Chen W.J."/>
            <person name="Zahm M."/>
            <person name="Cabau C."/>
            <person name="Klopp C."/>
            <person name="Thompson A.W."/>
            <person name="Robinson-Rechavi M."/>
            <person name="Braasch I."/>
            <person name="Lecointre G."/>
            <person name="Bobe J."/>
            <person name="Postlethwait J.H."/>
            <person name="Berthelot C."/>
            <person name="Roest Crollius H."/>
            <person name="Guiguen Y."/>
        </authorList>
    </citation>
    <scope>NUCLEOTIDE SEQUENCE</scope>
    <source>
        <strain evidence="2">Concon-B</strain>
    </source>
</reference>
<comment type="caution">
    <text evidence="2">The sequence shown here is derived from an EMBL/GenBank/DDBJ whole genome shotgun (WGS) entry which is preliminary data.</text>
</comment>
<evidence type="ECO:0000313" key="3">
    <source>
        <dbReference type="Proteomes" id="UP001152803"/>
    </source>
</evidence>
<dbReference type="Proteomes" id="UP001152803">
    <property type="component" value="Unassembled WGS sequence"/>
</dbReference>
<name>A0A9Q1DR29_CONCO</name>
<dbReference type="AlphaFoldDB" id="A0A9Q1DR29"/>
<evidence type="ECO:0000256" key="1">
    <source>
        <dbReference type="SAM" id="MobiDB-lite"/>
    </source>
</evidence>
<sequence>MSGANQPWLTPAVISGLTRALICPLGRPAVADERGHKTRRKGAEPPAGQENLVQRDFVASLEAEAYDDQVGETVGKKDYIPCWTTTIRRRTMQCQCWEMESRSPMGHKTRWIRELQT</sequence>